<geneLocation type="plasmid" evidence="3 4">
    <name>unnamed3</name>
</geneLocation>
<dbReference type="Proteomes" id="UP001221519">
    <property type="component" value="Plasmid unnamed3"/>
</dbReference>
<dbReference type="RefSeq" id="WP_274338325.1">
    <property type="nucleotide sequence ID" value="NZ_CP118104.1"/>
</dbReference>
<dbReference type="Proteomes" id="UP001220962">
    <property type="component" value="Plasmid unnamed3"/>
</dbReference>
<keyword evidence="1" id="KW-0614">Plasmid</keyword>
<name>A0AAX3N8A3_9BACL</name>
<reference evidence="1 4" key="1">
    <citation type="submission" date="2023-02" db="EMBL/GenBank/DDBJ databases">
        <title>Pathogen: clinical or host-associated sample.</title>
        <authorList>
            <person name="Hergert J."/>
            <person name="Casey R."/>
            <person name="Wagner J."/>
            <person name="Young E.L."/>
            <person name="Oakeson K.F."/>
        </authorList>
    </citation>
    <scope>NUCLEOTIDE SEQUENCE</scope>
    <source>
        <strain evidence="2 4">2022CK-00829</strain>
        <strain evidence="1">2022CK-00830</strain>
        <plasmid evidence="1 4">unnamed3</plasmid>
    </source>
</reference>
<protein>
    <submittedName>
        <fullName evidence="1">Uncharacterized protein</fullName>
    </submittedName>
</protein>
<evidence type="ECO:0000313" key="3">
    <source>
        <dbReference type="Proteomes" id="UP001220962"/>
    </source>
</evidence>
<evidence type="ECO:0000313" key="2">
    <source>
        <dbReference type="EMBL" id="WDI05432.1"/>
    </source>
</evidence>
<keyword evidence="4" id="KW-1185">Reference proteome</keyword>
<evidence type="ECO:0000313" key="4">
    <source>
        <dbReference type="Proteomes" id="UP001221519"/>
    </source>
</evidence>
<dbReference type="EMBL" id="CP118104">
    <property type="protein sequence ID" value="WDH85531.1"/>
    <property type="molecule type" value="Genomic_DNA"/>
</dbReference>
<accession>A0AAX3N8A3</accession>
<dbReference type="AlphaFoldDB" id="A0AAX3N8A3"/>
<sequence>MIKNTKHYPPLIVRKKPIDDPALVRATGIGDYNRDGFKPYFDENDPHTLVVPTIAISEKLILNYFSAPIRGKNVVINGGYRNLIEVEMSYKTGAIRKIERIFKIEIQKENDNQHPHPIEFYRQEIKLRFDASPDVWRWIIVSDSLEKPNKNKNETTENEKQNRRNMTPEELWESIYEEQEEEQKSILVNEINVAFESVFDAVLTTKEGEAYSDTLDRSENVILAVAAYVQKEFDFGYIDAAQHKLFCDEIQESKEKLAAARLYLQQTPKYHIRPTIQDERHMLHQDASLFKTGNHFMDKLRESIERMITKPAYYVDINAWEIYPNVAEYYAQKQFSAVTRNASTRREQKAELLKKAKIAYDAEIAAGKKAKTIKRINI</sequence>
<organism evidence="1 3">
    <name type="scientific">Paenibacillus urinalis</name>
    <dbReference type="NCBI Taxonomy" id="521520"/>
    <lineage>
        <taxon>Bacteria</taxon>
        <taxon>Bacillati</taxon>
        <taxon>Bacillota</taxon>
        <taxon>Bacilli</taxon>
        <taxon>Bacillales</taxon>
        <taxon>Paenibacillaceae</taxon>
        <taxon>Paenibacillus</taxon>
    </lineage>
</organism>
<dbReference type="EMBL" id="CP118111">
    <property type="protein sequence ID" value="WDI05432.1"/>
    <property type="molecule type" value="Genomic_DNA"/>
</dbReference>
<gene>
    <name evidence="1" type="ORF">PUW23_26705</name>
    <name evidence="2" type="ORF">PUW25_27375</name>
</gene>
<evidence type="ECO:0000313" key="1">
    <source>
        <dbReference type="EMBL" id="WDH85531.1"/>
    </source>
</evidence>
<proteinExistence type="predicted"/>